<dbReference type="Proteomes" id="UP000288216">
    <property type="component" value="Unassembled WGS sequence"/>
</dbReference>
<dbReference type="AlphaFoldDB" id="A0A401QGW8"/>
<name>A0A401QGW8_SCYTO</name>
<dbReference type="STRING" id="75743.A0A401QGW8"/>
<dbReference type="GO" id="GO:0005509">
    <property type="term" value="F:calcium ion binding"/>
    <property type="evidence" value="ECO:0007669"/>
    <property type="project" value="InterPro"/>
</dbReference>
<proteinExistence type="predicted"/>
<accession>A0A401QGW8</accession>
<organism evidence="3 4">
    <name type="scientific">Scyliorhinus torazame</name>
    <name type="common">Cloudy catshark</name>
    <name type="synonym">Catulus torazame</name>
    <dbReference type="NCBI Taxonomy" id="75743"/>
    <lineage>
        <taxon>Eukaryota</taxon>
        <taxon>Metazoa</taxon>
        <taxon>Chordata</taxon>
        <taxon>Craniata</taxon>
        <taxon>Vertebrata</taxon>
        <taxon>Chondrichthyes</taxon>
        <taxon>Elasmobranchii</taxon>
        <taxon>Galeomorphii</taxon>
        <taxon>Galeoidea</taxon>
        <taxon>Carcharhiniformes</taxon>
        <taxon>Scyliorhinidae</taxon>
        <taxon>Scyliorhinus</taxon>
    </lineage>
</organism>
<evidence type="ECO:0000313" key="4">
    <source>
        <dbReference type="Proteomes" id="UP000288216"/>
    </source>
</evidence>
<feature type="non-terminal residue" evidence="3">
    <location>
        <position position="1"/>
    </location>
</feature>
<evidence type="ECO:0000313" key="3">
    <source>
        <dbReference type="EMBL" id="GCB84625.1"/>
    </source>
</evidence>
<evidence type="ECO:0000256" key="1">
    <source>
        <dbReference type="ARBA" id="ARBA00022837"/>
    </source>
</evidence>
<dbReference type="Pfam" id="PF13202">
    <property type="entry name" value="EF-hand_5"/>
    <property type="match status" value="1"/>
</dbReference>
<keyword evidence="4" id="KW-1185">Reference proteome</keyword>
<dbReference type="OrthoDB" id="270584at2759"/>
<keyword evidence="1" id="KW-0106">Calcium</keyword>
<dbReference type="SUPFAM" id="SSF47473">
    <property type="entry name" value="EF-hand"/>
    <property type="match status" value="1"/>
</dbReference>
<feature type="domain" description="EF-hand" evidence="2">
    <location>
        <begin position="1"/>
        <end position="29"/>
    </location>
</feature>
<reference evidence="3 4" key="1">
    <citation type="journal article" date="2018" name="Nat. Ecol. Evol.">
        <title>Shark genomes provide insights into elasmobranch evolution and the origin of vertebrates.</title>
        <authorList>
            <person name="Hara Y"/>
            <person name="Yamaguchi K"/>
            <person name="Onimaru K"/>
            <person name="Kadota M"/>
            <person name="Koyanagi M"/>
            <person name="Keeley SD"/>
            <person name="Tatsumi K"/>
            <person name="Tanaka K"/>
            <person name="Motone F"/>
            <person name="Kageyama Y"/>
            <person name="Nozu R"/>
            <person name="Adachi N"/>
            <person name="Nishimura O"/>
            <person name="Nakagawa R"/>
            <person name="Tanegashima C"/>
            <person name="Kiyatake I"/>
            <person name="Matsumoto R"/>
            <person name="Murakumo K"/>
            <person name="Nishida K"/>
            <person name="Terakita A"/>
            <person name="Kuratani S"/>
            <person name="Sato K"/>
            <person name="Hyodo S Kuraku.S."/>
        </authorList>
    </citation>
    <scope>NUCLEOTIDE SEQUENCE [LARGE SCALE GENOMIC DNA]</scope>
</reference>
<dbReference type="InterPro" id="IPR002048">
    <property type="entry name" value="EF_hand_dom"/>
</dbReference>
<dbReference type="Gene3D" id="1.10.238.10">
    <property type="entry name" value="EF-hand"/>
    <property type="match status" value="1"/>
</dbReference>
<comment type="caution">
    <text evidence="3">The sequence shown here is derived from an EMBL/GenBank/DDBJ whole genome shotgun (WGS) entry which is preliminary data.</text>
</comment>
<dbReference type="PROSITE" id="PS00018">
    <property type="entry name" value="EF_HAND_1"/>
    <property type="match status" value="1"/>
</dbReference>
<dbReference type="EMBL" id="BFAA01085185">
    <property type="protein sequence ID" value="GCB84625.1"/>
    <property type="molecule type" value="Genomic_DNA"/>
</dbReference>
<dbReference type="InterPro" id="IPR011992">
    <property type="entry name" value="EF-hand-dom_pair"/>
</dbReference>
<gene>
    <name evidence="3" type="ORF">scyTo_0025328</name>
</gene>
<sequence>EILLAGDTNHDGQLDLAEFIEYLRQHEKKLKLMFKRLDQNNDGTENLDCFLSNCQIDAYEIQNTLSTLGITITLKQAERILLR</sequence>
<dbReference type="OMA" id="DCFLSNC"/>
<dbReference type="PROSITE" id="PS50222">
    <property type="entry name" value="EF_HAND_2"/>
    <property type="match status" value="1"/>
</dbReference>
<evidence type="ECO:0000259" key="2">
    <source>
        <dbReference type="PROSITE" id="PS50222"/>
    </source>
</evidence>
<dbReference type="InterPro" id="IPR018247">
    <property type="entry name" value="EF_Hand_1_Ca_BS"/>
</dbReference>
<protein>
    <recommendedName>
        <fullName evidence="2">EF-hand domain-containing protein</fullName>
    </recommendedName>
</protein>